<protein>
    <submittedName>
        <fullName evidence="1">Uncharacterized protein</fullName>
    </submittedName>
</protein>
<dbReference type="AlphaFoldDB" id="A0A0P1ARJ4"/>
<dbReference type="GeneID" id="36409794"/>
<reference evidence="2" key="1">
    <citation type="submission" date="2014-09" db="EMBL/GenBank/DDBJ databases">
        <authorList>
            <person name="Sharma Rahul"/>
            <person name="Thines Marco"/>
        </authorList>
    </citation>
    <scope>NUCLEOTIDE SEQUENCE [LARGE SCALE GENOMIC DNA]</scope>
</reference>
<dbReference type="EMBL" id="CCYD01000810">
    <property type="protein sequence ID" value="CEG43821.1"/>
    <property type="molecule type" value="Genomic_DNA"/>
</dbReference>
<keyword evidence="2" id="KW-1185">Reference proteome</keyword>
<proteinExistence type="predicted"/>
<dbReference type="Proteomes" id="UP000054928">
    <property type="component" value="Unassembled WGS sequence"/>
</dbReference>
<dbReference type="RefSeq" id="XP_024580190.1">
    <property type="nucleotide sequence ID" value="XM_024729854.1"/>
</dbReference>
<evidence type="ECO:0000313" key="2">
    <source>
        <dbReference type="Proteomes" id="UP000054928"/>
    </source>
</evidence>
<evidence type="ECO:0000313" key="1">
    <source>
        <dbReference type="EMBL" id="CEG43821.1"/>
    </source>
</evidence>
<sequence length="87" mass="10096">MIGFLWILCRRIQLLKVSAKFQNMFAESRTFFLYKPLDAFSSSKEEVDAVNKAKNCAKLIFDDNALSLKTQLRKYLLTTLLSHMDTD</sequence>
<organism evidence="1 2">
    <name type="scientific">Plasmopara halstedii</name>
    <name type="common">Downy mildew of sunflower</name>
    <dbReference type="NCBI Taxonomy" id="4781"/>
    <lineage>
        <taxon>Eukaryota</taxon>
        <taxon>Sar</taxon>
        <taxon>Stramenopiles</taxon>
        <taxon>Oomycota</taxon>
        <taxon>Peronosporomycetes</taxon>
        <taxon>Peronosporales</taxon>
        <taxon>Peronosporaceae</taxon>
        <taxon>Plasmopara</taxon>
    </lineage>
</organism>
<accession>A0A0P1ARJ4</accession>
<name>A0A0P1ARJ4_PLAHL</name>